<evidence type="ECO:0000256" key="1">
    <source>
        <dbReference type="SAM" id="MobiDB-lite"/>
    </source>
</evidence>
<keyword evidence="3" id="KW-1185">Reference proteome</keyword>
<gene>
    <name evidence="2" type="ORF">B0H66DRAFT_178893</name>
</gene>
<comment type="caution">
    <text evidence="2">The sequence shown here is derived from an EMBL/GenBank/DDBJ whole genome shotgun (WGS) entry which is preliminary data.</text>
</comment>
<dbReference type="AlphaFoldDB" id="A0AAE0IB21"/>
<evidence type="ECO:0000313" key="2">
    <source>
        <dbReference type="EMBL" id="KAK3321675.1"/>
    </source>
</evidence>
<reference evidence="2" key="2">
    <citation type="submission" date="2023-06" db="EMBL/GenBank/DDBJ databases">
        <authorList>
            <consortium name="Lawrence Berkeley National Laboratory"/>
            <person name="Haridas S."/>
            <person name="Hensen N."/>
            <person name="Bonometti L."/>
            <person name="Westerberg I."/>
            <person name="Brannstrom I.O."/>
            <person name="Guillou S."/>
            <person name="Cros-Aarteil S."/>
            <person name="Calhoun S."/>
            <person name="Kuo A."/>
            <person name="Mondo S."/>
            <person name="Pangilinan J."/>
            <person name="Riley R."/>
            <person name="Labutti K."/>
            <person name="Andreopoulos B."/>
            <person name="Lipzen A."/>
            <person name="Chen C."/>
            <person name="Yanf M."/>
            <person name="Daum C."/>
            <person name="Ng V."/>
            <person name="Clum A."/>
            <person name="Steindorff A."/>
            <person name="Ohm R."/>
            <person name="Martin F."/>
            <person name="Silar P."/>
            <person name="Natvig D."/>
            <person name="Lalanne C."/>
            <person name="Gautier V."/>
            <person name="Ament-Velasquez S.L."/>
            <person name="Kruys A."/>
            <person name="Hutchinson M.I."/>
            <person name="Powell A.J."/>
            <person name="Barry K."/>
            <person name="Miller A.N."/>
            <person name="Grigoriev I.V."/>
            <person name="Debuchy R."/>
            <person name="Gladieux P."/>
            <person name="Thoren M.H."/>
            <person name="Johannesson H."/>
        </authorList>
    </citation>
    <scope>NUCLEOTIDE SEQUENCE</scope>
    <source>
        <strain evidence="2">CBS 118394</strain>
    </source>
</reference>
<proteinExistence type="predicted"/>
<feature type="region of interest" description="Disordered" evidence="1">
    <location>
        <begin position="324"/>
        <end position="343"/>
    </location>
</feature>
<organism evidence="2 3">
    <name type="scientific">Apodospora peruviana</name>
    <dbReference type="NCBI Taxonomy" id="516989"/>
    <lineage>
        <taxon>Eukaryota</taxon>
        <taxon>Fungi</taxon>
        <taxon>Dikarya</taxon>
        <taxon>Ascomycota</taxon>
        <taxon>Pezizomycotina</taxon>
        <taxon>Sordariomycetes</taxon>
        <taxon>Sordariomycetidae</taxon>
        <taxon>Sordariales</taxon>
        <taxon>Lasiosphaeriaceae</taxon>
        <taxon>Apodospora</taxon>
    </lineage>
</organism>
<evidence type="ECO:0000313" key="3">
    <source>
        <dbReference type="Proteomes" id="UP001283341"/>
    </source>
</evidence>
<reference evidence="2" key="1">
    <citation type="journal article" date="2023" name="Mol. Phylogenet. Evol.">
        <title>Genome-scale phylogeny and comparative genomics of the fungal order Sordariales.</title>
        <authorList>
            <person name="Hensen N."/>
            <person name="Bonometti L."/>
            <person name="Westerberg I."/>
            <person name="Brannstrom I.O."/>
            <person name="Guillou S."/>
            <person name="Cros-Aarteil S."/>
            <person name="Calhoun S."/>
            <person name="Haridas S."/>
            <person name="Kuo A."/>
            <person name="Mondo S."/>
            <person name="Pangilinan J."/>
            <person name="Riley R."/>
            <person name="LaButti K."/>
            <person name="Andreopoulos B."/>
            <person name="Lipzen A."/>
            <person name="Chen C."/>
            <person name="Yan M."/>
            <person name="Daum C."/>
            <person name="Ng V."/>
            <person name="Clum A."/>
            <person name="Steindorff A."/>
            <person name="Ohm R.A."/>
            <person name="Martin F."/>
            <person name="Silar P."/>
            <person name="Natvig D.O."/>
            <person name="Lalanne C."/>
            <person name="Gautier V."/>
            <person name="Ament-Velasquez S.L."/>
            <person name="Kruys A."/>
            <person name="Hutchinson M.I."/>
            <person name="Powell A.J."/>
            <person name="Barry K."/>
            <person name="Miller A.N."/>
            <person name="Grigoriev I.V."/>
            <person name="Debuchy R."/>
            <person name="Gladieux P."/>
            <person name="Hiltunen Thoren M."/>
            <person name="Johannesson H."/>
        </authorList>
    </citation>
    <scope>NUCLEOTIDE SEQUENCE</scope>
    <source>
        <strain evidence="2">CBS 118394</strain>
    </source>
</reference>
<protein>
    <submittedName>
        <fullName evidence="2">Uncharacterized protein</fullName>
    </submittedName>
</protein>
<sequence length="343" mass="36570">MSRPASPWPAASVLPRSPLDISLAGTAYGARRMYVASEKLSMIEAELRKRGEDLHKTTAKDVLIPLGIGAVTLGVGVGLEAVIDGSAAQGAISSSAEANPGPAVEAAVQEVFTDPGQLVHDAIQEMEMQVHEIGALVTGGQASDMIASNIDVSFITGGLDAANPGLLVGLAAGMALAHVAEVQAAKWTTGRVTTFLVGRDRRGKGQGFVEGVVPETCKRQDAVMYSRCGNGFSRQTTSYFHCCACEDDGFLCCDTCAESNGGCLDPENHVMTRVVNTETPDSCLTMRSVARDVRLPNINTTCARCHTSIKHRDYYRMSQPLPSLHSATTHANHRRSDRLLQMR</sequence>
<dbReference type="EMBL" id="JAUEDM010000003">
    <property type="protein sequence ID" value="KAK3321675.1"/>
    <property type="molecule type" value="Genomic_DNA"/>
</dbReference>
<accession>A0AAE0IB21</accession>
<dbReference type="Proteomes" id="UP001283341">
    <property type="component" value="Unassembled WGS sequence"/>
</dbReference>
<name>A0AAE0IB21_9PEZI</name>